<gene>
    <name evidence="2" type="ORF">SAMN04488522_10879</name>
</gene>
<evidence type="ECO:0000313" key="3">
    <source>
        <dbReference type="Proteomes" id="UP000184287"/>
    </source>
</evidence>
<feature type="domain" description="Phosphodiester glycosidase" evidence="1">
    <location>
        <begin position="75"/>
        <end position="223"/>
    </location>
</feature>
<dbReference type="OrthoDB" id="5515706at2"/>
<dbReference type="AlphaFoldDB" id="A0A1M5NC72"/>
<dbReference type="Proteomes" id="UP000184287">
    <property type="component" value="Unassembled WGS sequence"/>
</dbReference>
<dbReference type="STRING" id="288992.SAMN04488522_10879"/>
<accession>A0A1M5NC72</accession>
<dbReference type="InterPro" id="IPR018711">
    <property type="entry name" value="NAGPA"/>
</dbReference>
<proteinExistence type="predicted"/>
<keyword evidence="3" id="KW-1185">Reference proteome</keyword>
<dbReference type="Pfam" id="PF09992">
    <property type="entry name" value="NAGPA"/>
    <property type="match status" value="1"/>
</dbReference>
<evidence type="ECO:0000313" key="2">
    <source>
        <dbReference type="EMBL" id="SHG87097.1"/>
    </source>
</evidence>
<protein>
    <submittedName>
        <fullName evidence="2">Uncharacterized protein YigE, DUF2233 family</fullName>
    </submittedName>
</protein>
<reference evidence="3" key="1">
    <citation type="submission" date="2016-11" db="EMBL/GenBank/DDBJ databases">
        <authorList>
            <person name="Varghese N."/>
            <person name="Submissions S."/>
        </authorList>
    </citation>
    <scope>NUCLEOTIDE SEQUENCE [LARGE SCALE GENOMIC DNA]</scope>
    <source>
        <strain evidence="3">DSM 16990</strain>
    </source>
</reference>
<name>A0A1M5NC72_9SPHI</name>
<sequence length="245" mass="28182">MNRNRFFILTTLSILVTIVTLVVAQRKKSTDDLFVRYIVDGKKQDIKFYWKNEKQENFKSIRNLKNWLDQKHKKLLFAMNAGMYKQDNSPQGLFIENQKQITPLDTTTGNGNFYLKPNGVFYITVDNLPTICTTTNFIDNRKVKYATQSGPMLVIDGQIHSAFKKGSANLNIRNGVGILPDNKIIFAMSKREINFYDFADYFKKMGCKNALYLDGLVSRTYLPEQNWIQTDGNFGVIIGITTDQN</sequence>
<evidence type="ECO:0000259" key="1">
    <source>
        <dbReference type="Pfam" id="PF09992"/>
    </source>
</evidence>
<dbReference type="EMBL" id="FQUQ01000008">
    <property type="protein sequence ID" value="SHG87097.1"/>
    <property type="molecule type" value="Genomic_DNA"/>
</dbReference>
<organism evidence="2 3">
    <name type="scientific">Pedobacter caeni</name>
    <dbReference type="NCBI Taxonomy" id="288992"/>
    <lineage>
        <taxon>Bacteria</taxon>
        <taxon>Pseudomonadati</taxon>
        <taxon>Bacteroidota</taxon>
        <taxon>Sphingobacteriia</taxon>
        <taxon>Sphingobacteriales</taxon>
        <taxon>Sphingobacteriaceae</taxon>
        <taxon>Pedobacter</taxon>
    </lineage>
</organism>
<dbReference type="RefSeq" id="WP_073237888.1">
    <property type="nucleotide sequence ID" value="NZ_FQUQ01000008.1"/>
</dbReference>